<gene>
    <name evidence="21" type="ORF">R9X50_00137800</name>
</gene>
<evidence type="ECO:0000256" key="3">
    <source>
        <dbReference type="ARBA" id="ARBA00004128"/>
    </source>
</evidence>
<protein>
    <recommendedName>
        <fullName evidence="15">Peptide hydrolase</fullName>
        <ecNumber evidence="15">3.4.-.-</ecNumber>
    </recommendedName>
</protein>
<dbReference type="Pfam" id="PF22251">
    <property type="entry name" value="PFF1_TM"/>
    <property type="match status" value="1"/>
</dbReference>
<keyword evidence="14" id="KW-0325">Glycoprotein</keyword>
<keyword evidence="10 15" id="KW-0862">Zinc</keyword>
<feature type="transmembrane region" description="Helical" evidence="17">
    <location>
        <begin position="398"/>
        <end position="421"/>
    </location>
</feature>
<evidence type="ECO:0000259" key="20">
    <source>
        <dbReference type="Pfam" id="PF22251"/>
    </source>
</evidence>
<feature type="domain" description="Peptidase M28" evidence="18">
    <location>
        <begin position="173"/>
        <end position="348"/>
    </location>
</feature>
<dbReference type="Proteomes" id="UP001303373">
    <property type="component" value="Chromosome 2"/>
</dbReference>
<keyword evidence="11 17" id="KW-1133">Transmembrane helix</keyword>
<dbReference type="Pfam" id="PF22250">
    <property type="entry name" value="PFF1_C"/>
    <property type="match status" value="1"/>
</dbReference>
<evidence type="ECO:0000256" key="8">
    <source>
        <dbReference type="ARBA" id="ARBA00022723"/>
    </source>
</evidence>
<evidence type="ECO:0000256" key="11">
    <source>
        <dbReference type="ARBA" id="ARBA00022989"/>
    </source>
</evidence>
<feature type="transmembrane region" description="Helical" evidence="17">
    <location>
        <begin position="726"/>
        <end position="744"/>
    </location>
</feature>
<dbReference type="InterPro" id="IPR007484">
    <property type="entry name" value="Peptidase_M28"/>
</dbReference>
<dbReference type="EC" id="3.4.-.-" evidence="15"/>
<dbReference type="InterPro" id="IPR053976">
    <property type="entry name" value="PFF1_TM"/>
</dbReference>
<evidence type="ECO:0000256" key="4">
    <source>
        <dbReference type="ARBA" id="ARBA00010918"/>
    </source>
</evidence>
<dbReference type="GO" id="GO:0046872">
    <property type="term" value="F:metal ion binding"/>
    <property type="evidence" value="ECO:0007669"/>
    <property type="project" value="UniProtKB-KW"/>
</dbReference>
<comment type="cofactor">
    <cofactor evidence="1">
        <name>Zn(2+)</name>
        <dbReference type="ChEBI" id="CHEBI:29105"/>
    </cofactor>
</comment>
<evidence type="ECO:0000313" key="21">
    <source>
        <dbReference type="EMBL" id="WPG98585.1"/>
    </source>
</evidence>
<feature type="transmembrane region" description="Helical" evidence="17">
    <location>
        <begin position="518"/>
        <end position="538"/>
    </location>
</feature>
<feature type="region of interest" description="Disordered" evidence="16">
    <location>
        <begin position="951"/>
        <end position="973"/>
    </location>
</feature>
<comment type="function">
    <text evidence="2">May be involved in vacuolar sorting and osmoregulation.</text>
</comment>
<keyword evidence="22" id="KW-1185">Reference proteome</keyword>
<feature type="compositionally biased region" description="Low complexity" evidence="16">
    <location>
        <begin position="600"/>
        <end position="609"/>
    </location>
</feature>
<feature type="transmembrane region" description="Helical" evidence="17">
    <location>
        <begin position="689"/>
        <end position="714"/>
    </location>
</feature>
<evidence type="ECO:0000259" key="18">
    <source>
        <dbReference type="Pfam" id="PF04389"/>
    </source>
</evidence>
<dbReference type="GO" id="GO:0008235">
    <property type="term" value="F:metalloexopeptidase activity"/>
    <property type="evidence" value="ECO:0007669"/>
    <property type="project" value="InterPro"/>
</dbReference>
<evidence type="ECO:0000256" key="10">
    <source>
        <dbReference type="ARBA" id="ARBA00022833"/>
    </source>
</evidence>
<evidence type="ECO:0000256" key="9">
    <source>
        <dbReference type="ARBA" id="ARBA00022801"/>
    </source>
</evidence>
<reference evidence="21 22" key="1">
    <citation type="submission" date="2023-11" db="EMBL/GenBank/DDBJ databases">
        <title>An acidophilic fungus is an integral part of prey digestion in a carnivorous sundew plant.</title>
        <authorList>
            <person name="Tsai I.J."/>
        </authorList>
    </citation>
    <scope>NUCLEOTIDE SEQUENCE [LARGE SCALE GENOMIC DNA]</scope>
    <source>
        <strain evidence="21">169a</strain>
    </source>
</reference>
<feature type="transmembrane region" description="Helical" evidence="17">
    <location>
        <begin position="486"/>
        <end position="506"/>
    </location>
</feature>
<feature type="transmembrane region" description="Helical" evidence="17">
    <location>
        <begin position="12"/>
        <end position="35"/>
    </location>
</feature>
<keyword evidence="12" id="KW-0482">Metalloprotease</keyword>
<feature type="region of interest" description="Disordered" evidence="16">
    <location>
        <begin position="592"/>
        <end position="662"/>
    </location>
</feature>
<dbReference type="Pfam" id="PF04389">
    <property type="entry name" value="Peptidase_M28"/>
    <property type="match status" value="1"/>
</dbReference>
<evidence type="ECO:0000256" key="17">
    <source>
        <dbReference type="SAM" id="Phobius"/>
    </source>
</evidence>
<feature type="transmembrane region" description="Helical" evidence="17">
    <location>
        <begin position="455"/>
        <end position="474"/>
    </location>
</feature>
<dbReference type="GO" id="GO:0006508">
    <property type="term" value="P:proteolysis"/>
    <property type="evidence" value="ECO:0007669"/>
    <property type="project" value="UniProtKB-KW"/>
</dbReference>
<feature type="transmembrane region" description="Helical" evidence="17">
    <location>
        <begin position="544"/>
        <end position="566"/>
    </location>
</feature>
<dbReference type="CDD" id="cd03875">
    <property type="entry name" value="M28_Fxna_like"/>
    <property type="match status" value="1"/>
</dbReference>
<keyword evidence="6 15" id="KW-0645">Protease</keyword>
<dbReference type="PANTHER" id="PTHR12147">
    <property type="entry name" value="METALLOPEPTIDASE M28 FAMILY MEMBER"/>
    <property type="match status" value="1"/>
</dbReference>
<feature type="domain" description="Vacuolar membrane protease C-terminal" evidence="19">
    <location>
        <begin position="781"/>
        <end position="1019"/>
    </location>
</feature>
<evidence type="ECO:0000256" key="14">
    <source>
        <dbReference type="ARBA" id="ARBA00023180"/>
    </source>
</evidence>
<dbReference type="FunFam" id="3.40.630.10:FF:000057">
    <property type="entry name" value="Vacuolar membrane protease"/>
    <property type="match status" value="1"/>
</dbReference>
<keyword evidence="9 15" id="KW-0378">Hydrolase</keyword>
<feature type="compositionally biased region" description="Basic and acidic residues" evidence="16">
    <location>
        <begin position="952"/>
        <end position="973"/>
    </location>
</feature>
<evidence type="ECO:0000256" key="12">
    <source>
        <dbReference type="ARBA" id="ARBA00023049"/>
    </source>
</evidence>
<accession>A0AAQ3M2D3</accession>
<comment type="similarity">
    <text evidence="4 15">Belongs to the peptidase M28 family.</text>
</comment>
<dbReference type="GO" id="GO:0005774">
    <property type="term" value="C:vacuolar membrane"/>
    <property type="evidence" value="ECO:0007669"/>
    <property type="project" value="UniProtKB-SubCell"/>
</dbReference>
<evidence type="ECO:0000256" key="2">
    <source>
        <dbReference type="ARBA" id="ARBA00003273"/>
    </source>
</evidence>
<dbReference type="PANTHER" id="PTHR12147:SF58">
    <property type="entry name" value="VACUOLAR MEMBRANE PROTEASE"/>
    <property type="match status" value="1"/>
</dbReference>
<evidence type="ECO:0000256" key="6">
    <source>
        <dbReference type="ARBA" id="ARBA00022670"/>
    </source>
</evidence>
<feature type="domain" description="Vacuolar membrane protease transmembrane" evidence="20">
    <location>
        <begin position="453"/>
        <end position="753"/>
    </location>
</feature>
<feature type="transmembrane region" description="Helical" evidence="17">
    <location>
        <begin position="756"/>
        <end position="775"/>
    </location>
</feature>
<evidence type="ECO:0000313" key="22">
    <source>
        <dbReference type="Proteomes" id="UP001303373"/>
    </source>
</evidence>
<keyword evidence="7 17" id="KW-0812">Transmembrane</keyword>
<keyword evidence="5" id="KW-0926">Vacuole</keyword>
<sequence>MARTRSWNPIAFVPAQVTFISSAVYVALIAVLLWVHLSVPSAPRSATPQKGINLTQAWLDLDFISDGFHPIDSRRNEIVRGYLINRIGGILANNDVEYKIVGSGIDSGRAGDQSGSRPVTVFVDDTSNVTFGKDGLAQPWTCYGESSNVLVYIRGTEDIGGDWWESSARYEGPSGVLVSAHYDSVQTGYGATDDGVGVVSVLQLISYFTTEGNQPRRGIVALLNNGEENGLYGAYNYMRHPISQFPHTFLNLEGAGAGGRAMLFRSTDDEVTRFYGSSKHPFGSVVSADGFKRGFVKSSTDYSVFVDSLGMRGLDVAFFEPRARYHTDQDDSRNTSPESVWHMLSASITTMKKLTSYTGDEFEGTSDRVGRLQSGNGTDGVWFDVLGRVFATLQLHTLFALSVTLLVAAPIILIALEVVLWKNGKWYPFSRKQYLRSSDDDEAVQLGGLRGFFRFPIAFVASTTAVIALAYLLAKINPNIVYSSDYTVWAMLLCAWFSVAWFFLAGADRVRPTALQRMFCLIWMYVLTWILLVLATVGENNLHLASGYFIVILHATVAAALLISYLELFGTPSKSKYVEHVSGIANTGDNDGAWSSRPASQSSRTLLSQSRERRPQSTRNSIDTGDDEANERTSLLRGGDRRSQNTFLGIGKRRHPETDGALQETSDPILTKAYGDEQAWSSSLPQWTWILQFIILVPINVVLIGQIALILTSATAQTPADGNPALPIYIIMATMAMLILLPLTPFIHRFPYQVPSFLFAIFVGCLIYLLLTFPFSRDARLKAYFVQNVDLDNSINTVSLIGIDGYMQQIVAEIPSAAGQTMNCSLGLTTRGTTCQWHGPAPSVVPAERTKNMSKPDAPAMKEWLDYNITTYTNASQPKATFFLQGKNSKACRIMFDTPVDSVEIADAAVDPRLSTVAKDGSTLVTLFSREWAKTFKVTVTWPASTNQRLTIDGKKDSKGKDGKGSDVDDKETKLGQSGRVVCMWNDVSQPGVIPAYDELIRFMPVWSGLTKNGDGLVEGYKKWEI</sequence>
<evidence type="ECO:0000256" key="15">
    <source>
        <dbReference type="RuleBase" id="RU361240"/>
    </source>
</evidence>
<evidence type="ECO:0000256" key="7">
    <source>
        <dbReference type="ARBA" id="ARBA00022692"/>
    </source>
</evidence>
<name>A0AAQ3M2D3_9PEZI</name>
<comment type="subcellular location">
    <subcellularLocation>
        <location evidence="3">Vacuole membrane</location>
        <topology evidence="3">Multi-pass membrane protein</topology>
    </subcellularLocation>
</comment>
<evidence type="ECO:0000256" key="5">
    <source>
        <dbReference type="ARBA" id="ARBA00022554"/>
    </source>
</evidence>
<dbReference type="Gene3D" id="3.40.630.10">
    <property type="entry name" value="Zn peptidases"/>
    <property type="match status" value="1"/>
</dbReference>
<keyword evidence="13 17" id="KW-0472">Membrane</keyword>
<evidence type="ECO:0000259" key="19">
    <source>
        <dbReference type="Pfam" id="PF22250"/>
    </source>
</evidence>
<organism evidence="21 22">
    <name type="scientific">Acrodontium crateriforme</name>
    <dbReference type="NCBI Taxonomy" id="150365"/>
    <lineage>
        <taxon>Eukaryota</taxon>
        <taxon>Fungi</taxon>
        <taxon>Dikarya</taxon>
        <taxon>Ascomycota</taxon>
        <taxon>Pezizomycotina</taxon>
        <taxon>Dothideomycetes</taxon>
        <taxon>Dothideomycetidae</taxon>
        <taxon>Mycosphaerellales</taxon>
        <taxon>Teratosphaeriaceae</taxon>
        <taxon>Acrodontium</taxon>
    </lineage>
</organism>
<keyword evidence="8 15" id="KW-0479">Metal-binding</keyword>
<dbReference type="EMBL" id="CP138581">
    <property type="protein sequence ID" value="WPG98585.1"/>
    <property type="molecule type" value="Genomic_DNA"/>
</dbReference>
<dbReference type="InterPro" id="IPR048024">
    <property type="entry name" value="Fxna-like_M28_dom"/>
</dbReference>
<dbReference type="AlphaFoldDB" id="A0AAQ3M2D3"/>
<evidence type="ECO:0000256" key="16">
    <source>
        <dbReference type="SAM" id="MobiDB-lite"/>
    </source>
</evidence>
<dbReference type="InterPro" id="IPR045175">
    <property type="entry name" value="M28_fam"/>
</dbReference>
<proteinExistence type="inferred from homology"/>
<evidence type="ECO:0000256" key="1">
    <source>
        <dbReference type="ARBA" id="ARBA00001947"/>
    </source>
</evidence>
<evidence type="ECO:0000256" key="13">
    <source>
        <dbReference type="ARBA" id="ARBA00023136"/>
    </source>
</evidence>
<dbReference type="InterPro" id="IPR053975">
    <property type="entry name" value="PFF1_C"/>
</dbReference>
<dbReference type="SUPFAM" id="SSF53187">
    <property type="entry name" value="Zn-dependent exopeptidases"/>
    <property type="match status" value="1"/>
</dbReference>